<sequence length="415" mass="46105">MPKLAFCDYHNMVAILEKTESNTDFHQIVDFLEASHIRYALTVHPTVYVSHIQQFWSTAKVETVDGETKIIAKVNGRKRTVTESSIRRHLKLLDDEVPQGEGSENPTEPHHTPSEDSEQRTHEFMHVYLAYASFWSTARVDTLNGETKIIAKVNGRQRTVTESSIRRHLKLLDDEAITLPSQSHPDISTPRRLTRGAIWISQSKAPTPGADETASPTRDDRHGEAFPTATSLDAGQDRENIAKTSAMPHEASPGVTSLGGGEGSMQQKLQELMDMCTNLQQQHLLMEQRIQSQDLEITQGMDQGEDLMTGDVEKSTGKGSDNTDEAANVLSTLEAANVLSSGSLPTVAPAGCCTMLVEVFLFVPTISAKGKRMEKMVEFTGMENPVADFVPMIYRQKVKDWLRDRNSVAQEALMR</sequence>
<proteinExistence type="predicted"/>
<dbReference type="Proteomes" id="UP001151760">
    <property type="component" value="Unassembled WGS sequence"/>
</dbReference>
<organism evidence="2 3">
    <name type="scientific">Tanacetum coccineum</name>
    <dbReference type="NCBI Taxonomy" id="301880"/>
    <lineage>
        <taxon>Eukaryota</taxon>
        <taxon>Viridiplantae</taxon>
        <taxon>Streptophyta</taxon>
        <taxon>Embryophyta</taxon>
        <taxon>Tracheophyta</taxon>
        <taxon>Spermatophyta</taxon>
        <taxon>Magnoliopsida</taxon>
        <taxon>eudicotyledons</taxon>
        <taxon>Gunneridae</taxon>
        <taxon>Pentapetalae</taxon>
        <taxon>asterids</taxon>
        <taxon>campanulids</taxon>
        <taxon>Asterales</taxon>
        <taxon>Asteraceae</taxon>
        <taxon>Asteroideae</taxon>
        <taxon>Anthemideae</taxon>
        <taxon>Anthemidinae</taxon>
        <taxon>Tanacetum</taxon>
    </lineage>
</organism>
<comment type="caution">
    <text evidence="2">The sequence shown here is derived from an EMBL/GenBank/DDBJ whole genome shotgun (WGS) entry which is preliminary data.</text>
</comment>
<reference evidence="2" key="1">
    <citation type="journal article" date="2022" name="Int. J. Mol. Sci.">
        <title>Draft Genome of Tanacetum Coccineum: Genomic Comparison of Closely Related Tanacetum-Family Plants.</title>
        <authorList>
            <person name="Yamashiro T."/>
            <person name="Shiraishi A."/>
            <person name="Nakayama K."/>
            <person name="Satake H."/>
        </authorList>
    </citation>
    <scope>NUCLEOTIDE SEQUENCE</scope>
</reference>
<evidence type="ECO:0000256" key="1">
    <source>
        <dbReference type="SAM" id="MobiDB-lite"/>
    </source>
</evidence>
<keyword evidence="3" id="KW-1185">Reference proteome</keyword>
<protein>
    <recommendedName>
        <fullName evidence="4">Xylulose kinase-1</fullName>
    </recommendedName>
</protein>
<feature type="region of interest" description="Disordered" evidence="1">
    <location>
        <begin position="93"/>
        <end position="119"/>
    </location>
</feature>
<feature type="region of interest" description="Disordered" evidence="1">
    <location>
        <begin position="203"/>
        <end position="236"/>
    </location>
</feature>
<dbReference type="EMBL" id="BQNB010016639">
    <property type="protein sequence ID" value="GJT54036.1"/>
    <property type="molecule type" value="Genomic_DNA"/>
</dbReference>
<evidence type="ECO:0000313" key="3">
    <source>
        <dbReference type="Proteomes" id="UP001151760"/>
    </source>
</evidence>
<reference evidence="2" key="2">
    <citation type="submission" date="2022-01" db="EMBL/GenBank/DDBJ databases">
        <authorList>
            <person name="Yamashiro T."/>
            <person name="Shiraishi A."/>
            <person name="Satake H."/>
            <person name="Nakayama K."/>
        </authorList>
    </citation>
    <scope>NUCLEOTIDE SEQUENCE</scope>
</reference>
<evidence type="ECO:0000313" key="2">
    <source>
        <dbReference type="EMBL" id="GJT54036.1"/>
    </source>
</evidence>
<evidence type="ECO:0008006" key="4">
    <source>
        <dbReference type="Google" id="ProtNLM"/>
    </source>
</evidence>
<accession>A0ABQ5ESN2</accession>
<feature type="compositionally biased region" description="Basic and acidic residues" evidence="1">
    <location>
        <begin position="107"/>
        <end position="119"/>
    </location>
</feature>
<name>A0ABQ5ESN2_9ASTR</name>
<gene>
    <name evidence="2" type="ORF">Tco_0989090</name>
</gene>